<feature type="transmembrane region" description="Helical" evidence="2">
    <location>
        <begin position="241"/>
        <end position="263"/>
    </location>
</feature>
<evidence type="ECO:0000313" key="4">
    <source>
        <dbReference type="EnsemblMetazoa" id="G19897.2:cds"/>
    </source>
</evidence>
<keyword evidence="2" id="KW-0472">Membrane</keyword>
<reference evidence="4" key="1">
    <citation type="submission" date="2022-08" db="UniProtKB">
        <authorList>
            <consortium name="EnsemblMetazoa"/>
        </authorList>
    </citation>
    <scope>IDENTIFICATION</scope>
    <source>
        <strain evidence="4">05x7-T-G4-1.051#20</strain>
    </source>
</reference>
<dbReference type="GO" id="GO:0005044">
    <property type="term" value="F:scavenger receptor activity"/>
    <property type="evidence" value="ECO:0007669"/>
    <property type="project" value="InterPro"/>
</dbReference>
<evidence type="ECO:0000256" key="2">
    <source>
        <dbReference type="SAM" id="Phobius"/>
    </source>
</evidence>
<organism evidence="4 5">
    <name type="scientific">Magallana gigas</name>
    <name type="common">Pacific oyster</name>
    <name type="synonym">Crassostrea gigas</name>
    <dbReference type="NCBI Taxonomy" id="29159"/>
    <lineage>
        <taxon>Eukaryota</taxon>
        <taxon>Metazoa</taxon>
        <taxon>Spiralia</taxon>
        <taxon>Lophotrochozoa</taxon>
        <taxon>Mollusca</taxon>
        <taxon>Bivalvia</taxon>
        <taxon>Autobranchia</taxon>
        <taxon>Pteriomorphia</taxon>
        <taxon>Ostreida</taxon>
        <taxon>Ostreoidea</taxon>
        <taxon>Ostreidae</taxon>
        <taxon>Magallana</taxon>
    </lineage>
</organism>
<sequence length="323" mass="35992">MIYLSNIALSYTNVVILFLHLTETSHSYVNVALYKPAYQKHPAYPGFDEYDASCPTSGYYGSNCSIPCPDVNCRYCHIETGTCQGCKPGYQGQRCELECSNVKFEDGCHRDCGYCRNMSLCHHENGACPNGCEPGYKQYDCKQHCTVGFHGEDCDKKCGQCVDGMPCNVSSGVCPSGCQNYWVEPMCTECLPYKYGPNCSLDCGHCKNARSCSWMTGKCADGCQQGWTDAFCLTGEGISTLYLYAIIGALAMFLLVAIAVIFLKVRRKSTNPYHKHPTDDAKPNIQNVLNHYDSLNRPGGMNIYFSLEPKKQESHYEDINITM</sequence>
<dbReference type="AlphaFoldDB" id="A0A8W8JKZ9"/>
<protein>
    <recommendedName>
        <fullName evidence="6">Multiple epidermal growth factor-like domains 10</fullName>
    </recommendedName>
</protein>
<dbReference type="PANTHER" id="PTHR24043">
    <property type="entry name" value="SCAVENGER RECEPTOR CLASS F"/>
    <property type="match status" value="1"/>
</dbReference>
<keyword evidence="1" id="KW-0245">EGF-like domain</keyword>
<feature type="signal peptide" evidence="3">
    <location>
        <begin position="1"/>
        <end position="27"/>
    </location>
</feature>
<keyword evidence="2" id="KW-1133">Transmembrane helix</keyword>
<dbReference type="Gene3D" id="2.170.300.10">
    <property type="entry name" value="Tie2 ligand-binding domain superfamily"/>
    <property type="match status" value="1"/>
</dbReference>
<proteinExistence type="predicted"/>
<dbReference type="EnsemblMetazoa" id="G19897.2">
    <property type="protein sequence ID" value="G19897.2:cds"/>
    <property type="gene ID" value="G19897"/>
</dbReference>
<dbReference type="PANTHER" id="PTHR24043:SF8">
    <property type="entry name" value="EGF-LIKE DOMAIN-CONTAINING PROTEIN"/>
    <property type="match status" value="1"/>
</dbReference>
<keyword evidence="5" id="KW-1185">Reference proteome</keyword>
<dbReference type="Proteomes" id="UP000005408">
    <property type="component" value="Unassembled WGS sequence"/>
</dbReference>
<evidence type="ECO:0000256" key="1">
    <source>
        <dbReference type="ARBA" id="ARBA00022536"/>
    </source>
</evidence>
<keyword evidence="3" id="KW-0732">Signal</keyword>
<name>A0A8W8JKZ9_MAGGI</name>
<dbReference type="InterPro" id="IPR042635">
    <property type="entry name" value="MEGF10/SREC1/2-like"/>
</dbReference>
<accession>A0A8W8JKZ9</accession>
<feature type="chain" id="PRO_5036455618" description="Multiple epidermal growth factor-like domains 10" evidence="3">
    <location>
        <begin position="28"/>
        <end position="323"/>
    </location>
</feature>
<evidence type="ECO:0000313" key="5">
    <source>
        <dbReference type="Proteomes" id="UP000005408"/>
    </source>
</evidence>
<keyword evidence="2" id="KW-0812">Transmembrane</keyword>
<evidence type="ECO:0008006" key="6">
    <source>
        <dbReference type="Google" id="ProtNLM"/>
    </source>
</evidence>
<evidence type="ECO:0000256" key="3">
    <source>
        <dbReference type="SAM" id="SignalP"/>
    </source>
</evidence>